<feature type="region of interest" description="Disordered" evidence="4">
    <location>
        <begin position="203"/>
        <end position="227"/>
    </location>
</feature>
<dbReference type="PROSITE" id="PS51149">
    <property type="entry name" value="GLY_RADICAL_2"/>
    <property type="match status" value="1"/>
</dbReference>
<dbReference type="PANTHER" id="PTHR43641">
    <property type="entry name" value="FORMATE ACETYLTRANSFERASE 3-RELATED"/>
    <property type="match status" value="1"/>
</dbReference>
<dbReference type="GO" id="GO:0018805">
    <property type="term" value="F:benzylsuccinate synthase activity"/>
    <property type="evidence" value="ECO:0007669"/>
    <property type="project" value="UniProtKB-EC"/>
</dbReference>
<dbReference type="PROSITE" id="PS51554">
    <property type="entry name" value="PFL"/>
    <property type="match status" value="1"/>
</dbReference>
<dbReference type="PANTHER" id="PTHR43641:SF2">
    <property type="entry name" value="DEHYDRATASE YBIW-RELATED"/>
    <property type="match status" value="1"/>
</dbReference>
<feature type="modified residue" description="Glycine radical" evidence="3">
    <location>
        <position position="933"/>
    </location>
</feature>
<dbReference type="GO" id="GO:0005829">
    <property type="term" value="C:cytosol"/>
    <property type="evidence" value="ECO:0007669"/>
    <property type="project" value="TreeGrafter"/>
</dbReference>
<evidence type="ECO:0000256" key="2">
    <source>
        <dbReference type="ARBA" id="ARBA00023239"/>
    </source>
</evidence>
<organism evidence="7 8">
    <name type="scientific">Candidatus Scalindua rubra</name>
    <dbReference type="NCBI Taxonomy" id="1872076"/>
    <lineage>
        <taxon>Bacteria</taxon>
        <taxon>Pseudomonadati</taxon>
        <taxon>Planctomycetota</taxon>
        <taxon>Candidatus Brocadiia</taxon>
        <taxon>Candidatus Brocadiales</taxon>
        <taxon>Candidatus Scalinduaceae</taxon>
        <taxon>Candidatus Scalindua</taxon>
    </lineage>
</organism>
<evidence type="ECO:0000313" key="7">
    <source>
        <dbReference type="EMBL" id="ODS33052.1"/>
    </source>
</evidence>
<dbReference type="Gene3D" id="3.20.70.20">
    <property type="match status" value="1"/>
</dbReference>
<keyword evidence="2 7" id="KW-0456">Lyase</keyword>
<reference evidence="7 8" key="1">
    <citation type="submission" date="2016-07" db="EMBL/GenBank/DDBJ databases">
        <title>Draft genome of Scalindua rubra, obtained from a brine-seawater interface in the Red Sea, sheds light on salt adaptation in anammox bacteria.</title>
        <authorList>
            <person name="Speth D.R."/>
            <person name="Lagkouvardos I."/>
            <person name="Wang Y."/>
            <person name="Qian P.-Y."/>
            <person name="Dutilh B.E."/>
            <person name="Jetten M.S."/>
        </authorList>
    </citation>
    <scope>NUCLEOTIDE SEQUENCE [LARGE SCALE GENOMIC DNA]</scope>
    <source>
        <strain evidence="7">BSI-1</strain>
    </source>
</reference>
<evidence type="ECO:0000256" key="3">
    <source>
        <dbReference type="PROSITE-ProRule" id="PRU00493"/>
    </source>
</evidence>
<name>A0A1E3XBQ1_9BACT</name>
<dbReference type="Pfam" id="PF02901">
    <property type="entry name" value="PFL-like"/>
    <property type="match status" value="1"/>
</dbReference>
<gene>
    <name evidence="7" type="primary">bssA</name>
    <name evidence="7" type="ORF">SCARUB_01814</name>
</gene>
<accession>A0A1E3XBQ1</accession>
<evidence type="ECO:0000256" key="1">
    <source>
        <dbReference type="ARBA" id="ARBA00022818"/>
    </source>
</evidence>
<dbReference type="SUPFAM" id="SSF51998">
    <property type="entry name" value="PFL-like glycyl radical enzymes"/>
    <property type="match status" value="1"/>
</dbReference>
<dbReference type="Proteomes" id="UP000094056">
    <property type="component" value="Unassembled WGS sequence"/>
</dbReference>
<feature type="compositionally biased region" description="Polar residues" evidence="4">
    <location>
        <begin position="16"/>
        <end position="28"/>
    </location>
</feature>
<evidence type="ECO:0000259" key="6">
    <source>
        <dbReference type="PROSITE" id="PS51554"/>
    </source>
</evidence>
<dbReference type="AlphaFoldDB" id="A0A1E3XBQ1"/>
<keyword evidence="1 3" id="KW-0556">Organic radical</keyword>
<feature type="domain" description="Glycine radical" evidence="5">
    <location>
        <begin position="814"/>
        <end position="958"/>
    </location>
</feature>
<evidence type="ECO:0000259" key="5">
    <source>
        <dbReference type="PROSITE" id="PS51149"/>
    </source>
</evidence>
<dbReference type="PATRIC" id="fig|1872076.5.peg.2126"/>
<dbReference type="InterPro" id="IPR004184">
    <property type="entry name" value="PFL_dom"/>
</dbReference>
<evidence type="ECO:0000313" key="8">
    <source>
        <dbReference type="Proteomes" id="UP000094056"/>
    </source>
</evidence>
<dbReference type="EC" id="4.1.99.11" evidence="7"/>
<dbReference type="EMBL" id="MAYW01000039">
    <property type="protein sequence ID" value="ODS33052.1"/>
    <property type="molecule type" value="Genomic_DNA"/>
</dbReference>
<dbReference type="InterPro" id="IPR001150">
    <property type="entry name" value="Gly_radical"/>
</dbReference>
<evidence type="ECO:0000256" key="4">
    <source>
        <dbReference type="SAM" id="MobiDB-lite"/>
    </source>
</evidence>
<dbReference type="InterPro" id="IPR051215">
    <property type="entry name" value="GRE"/>
</dbReference>
<comment type="caution">
    <text evidence="7">The sequence shown here is derived from an EMBL/GenBank/DDBJ whole genome shotgun (WGS) entry which is preliminary data.</text>
</comment>
<proteinExistence type="predicted"/>
<feature type="domain" description="PFL" evidence="6">
    <location>
        <begin position="60"/>
        <end position="807"/>
    </location>
</feature>
<sequence>MTDQQPSSGGIHVNLEDNTSSNSANHVTGNGPLPIINETPEKIRTLSDLALCNLTIDQFPVVKEWRRKLFDPDFVPEVCDELPGLLTEYMVKTESANLHPYTRRAKALNHIFSNKKAIVKETDLLPGQTTTSFVGPVVYPDTIGYCIWPELKTLNDRLANPFKIRPEVAERLNKEIFPYWLNRKVVQEVARYSDYDTAKYKNNDKVNGGKLPDGTPSIDPPLKKKAGETPRCQELLERVAFYLSDKATCVSHTTPDFENMLKYGLNGLIERMQQDISSGKAKTDEQKIFLEGVIAVFEGANKYAEHLAEAAAKAGNKDLERICRKVPSKPAETMHEALAAIWICYHLLLQENTNFGLSFGRLDQLLNPYYLRDWKKLSTAQEKSDYTTKAVELVCHFFLHSCDHVPLSTEGAETLFAGSGSNQALTVGGTRLENGEVVDAVNDMTYIILKATELLSVRDPNVHVRYHKEIHNGNGHGNLKYSPYLMRISQVNILTRATPAIHGDVPVIKSMADYYRQHEGVSEEEALADAYDYSSIGCIEQNSTGKHYGNSGSTLFVIPAVLELALFGGKHRSSGVDDNGPNLFTGETKYTTNPLTKMKSMKEFIDAFRFQLDEMARHAVQNNNYYGRSMEKVRPSPFLSGLYVGPINTSESNGASLRDVSSGGAKYNSSGVAVIGLADVIDSFCVIDSLVFGGQVTKEELIAAMEANFEEKNLSSVSGKVTLTADRLKEIKEKIRLAPKYGAGVESNGKYNNKMAVNYTNELTKMIQEVFYKYRNHRGGRYLVGYWSMTNHAGFGMLAQATPNGRKSGIAFASGITPCSGIVKRDGSKVHALDHIRSVASVDANTVQNGYTYNLSLTTQDKSHFKEDTEKFAGYMKSFMDEDGVLVQLCVASIKDLEAAHNAANLAAKSEISAAERAAAIEPFKDLMIRVAGYSAYFVTLNSQMRQEIIARSNFALKNGEEQHPIQ</sequence>
<protein>
    <submittedName>
        <fullName evidence="7">Benzylsuccinate synthase alpha subunit</fullName>
        <ecNumber evidence="7">4.1.99.11</ecNumber>
    </submittedName>
</protein>
<feature type="region of interest" description="Disordered" evidence="4">
    <location>
        <begin position="1"/>
        <end position="33"/>
    </location>
</feature>